<evidence type="ECO:0000259" key="5">
    <source>
        <dbReference type="PROSITE" id="PS50048"/>
    </source>
</evidence>
<dbReference type="GO" id="GO:0008270">
    <property type="term" value="F:zinc ion binding"/>
    <property type="evidence" value="ECO:0007669"/>
    <property type="project" value="InterPro"/>
</dbReference>
<proteinExistence type="predicted"/>
<dbReference type="GO" id="GO:0003677">
    <property type="term" value="F:DNA binding"/>
    <property type="evidence" value="ECO:0007669"/>
    <property type="project" value="InterPro"/>
</dbReference>
<dbReference type="InterPro" id="IPR001138">
    <property type="entry name" value="Zn2Cys6_DnaBD"/>
</dbReference>
<evidence type="ECO:0000256" key="2">
    <source>
        <dbReference type="ARBA" id="ARBA00022723"/>
    </source>
</evidence>
<dbReference type="GeneID" id="29113138"/>
<dbReference type="GO" id="GO:0000981">
    <property type="term" value="F:DNA-binding transcription factor activity, RNA polymerase II-specific"/>
    <property type="evidence" value="ECO:0007669"/>
    <property type="project" value="InterPro"/>
</dbReference>
<sequence>MRARDVQTCTRCRSAKRQCDKLRPCSRCHKAKAECIYEGQTSETSPLESSSRSEGVSDTASKASSPHSVIKRRSRACFSCTRCHRLKIKCDRRAPCSRCTRSGYETTCIYTHRLNRSEKSTLPSSLFAIEDPEFVVATWFLRRRGSGHFRALLDRLEALPGLQAPPFVMAMREHVAGNCSSDFALAGNFPLGSPESQSYASLDRVQKLLHSSTSNATLYVEAYFRVYNPCLPILDPSSFISKMESGHDTQVDPSWLAQYFVVLGLGSYALARDEVASSEYFYASEACLAKTSYMFRPTVMHISTLCLMVLAKSVAYATCWALDTSWNVMGLVVRLSMSMVLHKDWMPGYVEPVIAHERKLRRHLWVVVVYLDIQMSLITGQQSLLPQDALLISTEPCDPSMLEDCFDSVVPQSFPIICHFLARINSQIDQITYEEAIQYDLELRQLMRQTSDLPGNEHLRLTLDVFFRRALSVLHGHYALAHNAAVIYPVSYWSSFDCNLAMMRHHQSLSSSSSEQSSDLGLVAQPYMLDFFAAALTTCVHLLSTSPPTDILLPDRPTISRSLENCVKLIGREESKSLCFRTGYHLLSAVFDLTCKHSPTGQSTAI</sequence>
<dbReference type="GO" id="GO:0006351">
    <property type="term" value="P:DNA-templated transcription"/>
    <property type="evidence" value="ECO:0007669"/>
    <property type="project" value="InterPro"/>
</dbReference>
<gene>
    <name evidence="6" type="ORF">CC77DRAFT_1048615</name>
</gene>
<evidence type="ECO:0000256" key="1">
    <source>
        <dbReference type="ARBA" id="ARBA00004123"/>
    </source>
</evidence>
<dbReference type="SMART" id="SM00906">
    <property type="entry name" value="Fungal_trans"/>
    <property type="match status" value="1"/>
</dbReference>
<dbReference type="PROSITE" id="PS00463">
    <property type="entry name" value="ZN2_CY6_FUNGAL_1"/>
    <property type="match status" value="2"/>
</dbReference>
<keyword evidence="7" id="KW-1185">Reference proteome</keyword>
<dbReference type="EMBL" id="KV441474">
    <property type="protein sequence ID" value="OAG22595.1"/>
    <property type="molecule type" value="Genomic_DNA"/>
</dbReference>
<dbReference type="PANTHER" id="PTHR31001">
    <property type="entry name" value="UNCHARACTERIZED TRANSCRIPTIONAL REGULATORY PROTEIN"/>
    <property type="match status" value="1"/>
</dbReference>
<dbReference type="KEGG" id="aalt:CC77DRAFT_1048615"/>
<dbReference type="CDD" id="cd12148">
    <property type="entry name" value="fungal_TF_MHR"/>
    <property type="match status" value="1"/>
</dbReference>
<reference evidence="6 7" key="1">
    <citation type="submission" date="2016-05" db="EMBL/GenBank/DDBJ databases">
        <title>Comparative analysis of secretome profiles of manganese(II)-oxidizing ascomycete fungi.</title>
        <authorList>
            <consortium name="DOE Joint Genome Institute"/>
            <person name="Zeiner C.A."/>
            <person name="Purvine S.O."/>
            <person name="Zink E.M."/>
            <person name="Wu S."/>
            <person name="Pasa-Tolic L."/>
            <person name="Chaput D.L."/>
            <person name="Haridas S."/>
            <person name="Grigoriev I.V."/>
            <person name="Santelli C.M."/>
            <person name="Hansel C.M."/>
        </authorList>
    </citation>
    <scope>NUCLEOTIDE SEQUENCE [LARGE SCALE GENOMIC DNA]</scope>
    <source>
        <strain evidence="6 7">SRC1lrK2f</strain>
    </source>
</reference>
<dbReference type="PROSITE" id="PS50048">
    <property type="entry name" value="ZN2_CY6_FUNGAL_2"/>
    <property type="match status" value="2"/>
</dbReference>
<accession>A0A177DS54</accession>
<dbReference type="SMART" id="SM00066">
    <property type="entry name" value="GAL4"/>
    <property type="match status" value="2"/>
</dbReference>
<feature type="domain" description="Zn(2)-C6 fungal-type" evidence="5">
    <location>
        <begin position="79"/>
        <end position="110"/>
    </location>
</feature>
<organism evidence="6 7">
    <name type="scientific">Alternaria alternata</name>
    <name type="common">Alternaria rot fungus</name>
    <name type="synonym">Torula alternata</name>
    <dbReference type="NCBI Taxonomy" id="5599"/>
    <lineage>
        <taxon>Eukaryota</taxon>
        <taxon>Fungi</taxon>
        <taxon>Dikarya</taxon>
        <taxon>Ascomycota</taxon>
        <taxon>Pezizomycotina</taxon>
        <taxon>Dothideomycetes</taxon>
        <taxon>Pleosporomycetidae</taxon>
        <taxon>Pleosporales</taxon>
        <taxon>Pleosporineae</taxon>
        <taxon>Pleosporaceae</taxon>
        <taxon>Alternaria</taxon>
        <taxon>Alternaria sect. Alternaria</taxon>
        <taxon>Alternaria alternata complex</taxon>
    </lineage>
</organism>
<dbReference type="VEuPathDB" id="FungiDB:CC77DRAFT_1048615"/>
<dbReference type="InterPro" id="IPR036864">
    <property type="entry name" value="Zn2-C6_fun-type_DNA-bd_sf"/>
</dbReference>
<evidence type="ECO:0000256" key="3">
    <source>
        <dbReference type="ARBA" id="ARBA00023242"/>
    </source>
</evidence>
<dbReference type="RefSeq" id="XP_018388016.1">
    <property type="nucleotide sequence ID" value="XM_018527544.1"/>
</dbReference>
<dbReference type="AlphaFoldDB" id="A0A177DS54"/>
<keyword evidence="2" id="KW-0479">Metal-binding</keyword>
<dbReference type="Pfam" id="PF04082">
    <property type="entry name" value="Fungal_trans"/>
    <property type="match status" value="1"/>
</dbReference>
<dbReference type="InterPro" id="IPR050613">
    <property type="entry name" value="Sec_Metabolite_Reg"/>
</dbReference>
<comment type="subcellular location">
    <subcellularLocation>
        <location evidence="1">Nucleus</location>
    </subcellularLocation>
</comment>
<name>A0A177DS54_ALTAL</name>
<feature type="domain" description="Zn(2)-C6 fungal-type" evidence="5">
    <location>
        <begin position="8"/>
        <end position="37"/>
    </location>
</feature>
<dbReference type="CDD" id="cd00067">
    <property type="entry name" value="GAL4"/>
    <property type="match status" value="2"/>
</dbReference>
<dbReference type="Proteomes" id="UP000077248">
    <property type="component" value="Unassembled WGS sequence"/>
</dbReference>
<evidence type="ECO:0000256" key="4">
    <source>
        <dbReference type="SAM" id="MobiDB-lite"/>
    </source>
</evidence>
<dbReference type="GO" id="GO:0005634">
    <property type="term" value="C:nucleus"/>
    <property type="evidence" value="ECO:0007669"/>
    <property type="project" value="UniProtKB-SubCell"/>
</dbReference>
<dbReference type="Gene3D" id="4.10.240.10">
    <property type="entry name" value="Zn(2)-C6 fungal-type DNA-binding domain"/>
    <property type="match status" value="2"/>
</dbReference>
<feature type="compositionally biased region" description="Low complexity" evidence="4">
    <location>
        <begin position="43"/>
        <end position="59"/>
    </location>
</feature>
<dbReference type="OMA" id="CTEIWGR"/>
<dbReference type="Pfam" id="PF00172">
    <property type="entry name" value="Zn_clus"/>
    <property type="match status" value="2"/>
</dbReference>
<keyword evidence="3" id="KW-0539">Nucleus</keyword>
<evidence type="ECO:0000313" key="7">
    <source>
        <dbReference type="Proteomes" id="UP000077248"/>
    </source>
</evidence>
<dbReference type="InterPro" id="IPR007219">
    <property type="entry name" value="XnlR_reg_dom"/>
</dbReference>
<dbReference type="SUPFAM" id="SSF57701">
    <property type="entry name" value="Zn2/Cys6 DNA-binding domain"/>
    <property type="match status" value="2"/>
</dbReference>
<evidence type="ECO:0000313" key="6">
    <source>
        <dbReference type="EMBL" id="OAG22595.1"/>
    </source>
</evidence>
<feature type="region of interest" description="Disordered" evidence="4">
    <location>
        <begin position="43"/>
        <end position="67"/>
    </location>
</feature>
<protein>
    <recommendedName>
        <fullName evidence="5">Zn(2)-C6 fungal-type domain-containing protein</fullName>
    </recommendedName>
</protein>